<dbReference type="PANTHER" id="PTHR43420">
    <property type="entry name" value="ACETYLTRANSFERASE"/>
    <property type="match status" value="1"/>
</dbReference>
<evidence type="ECO:0000256" key="2">
    <source>
        <dbReference type="ARBA" id="ARBA00023315"/>
    </source>
</evidence>
<dbReference type="PANTHER" id="PTHR43420:SF41">
    <property type="entry name" value="IAA ACETYLTRANSFERASE"/>
    <property type="match status" value="1"/>
</dbReference>
<dbReference type="PROSITE" id="PS51186">
    <property type="entry name" value="GNAT"/>
    <property type="match status" value="1"/>
</dbReference>
<organism evidence="4 5">
    <name type="scientific">Evansella tamaricis</name>
    <dbReference type="NCBI Taxonomy" id="2069301"/>
    <lineage>
        <taxon>Bacteria</taxon>
        <taxon>Bacillati</taxon>
        <taxon>Bacillota</taxon>
        <taxon>Bacilli</taxon>
        <taxon>Bacillales</taxon>
        <taxon>Bacillaceae</taxon>
        <taxon>Evansella</taxon>
    </lineage>
</organism>
<keyword evidence="1 4" id="KW-0808">Transferase</keyword>
<name>A0ABS6JDT1_9BACI</name>
<comment type="caution">
    <text evidence="4">The sequence shown here is derived from an EMBL/GenBank/DDBJ whole genome shotgun (WGS) entry which is preliminary data.</text>
</comment>
<evidence type="ECO:0000259" key="3">
    <source>
        <dbReference type="PROSITE" id="PS51186"/>
    </source>
</evidence>
<keyword evidence="5" id="KW-1185">Reference proteome</keyword>
<proteinExistence type="predicted"/>
<dbReference type="EC" id="2.3.1.-" evidence="4"/>
<dbReference type="InterPro" id="IPR007530">
    <property type="entry name" value="Aminoglycoside_adenylylTfrase"/>
</dbReference>
<dbReference type="GO" id="GO:0016746">
    <property type="term" value="F:acyltransferase activity"/>
    <property type="evidence" value="ECO:0007669"/>
    <property type="project" value="UniProtKB-KW"/>
</dbReference>
<dbReference type="RefSeq" id="WP_217064490.1">
    <property type="nucleotide sequence ID" value="NZ_JAHQCS010000038.1"/>
</dbReference>
<gene>
    <name evidence="4" type="ORF">KS419_02435</name>
</gene>
<dbReference type="InterPro" id="IPR050680">
    <property type="entry name" value="YpeA/RimI_acetyltransf"/>
</dbReference>
<dbReference type="InterPro" id="IPR000182">
    <property type="entry name" value="GNAT_dom"/>
</dbReference>
<dbReference type="EMBL" id="JAHQCS010000038">
    <property type="protein sequence ID" value="MBU9710600.1"/>
    <property type="molecule type" value="Genomic_DNA"/>
</dbReference>
<evidence type="ECO:0000313" key="5">
    <source>
        <dbReference type="Proteomes" id="UP000784880"/>
    </source>
</evidence>
<feature type="domain" description="N-acetyltransferase" evidence="3">
    <location>
        <begin position="307"/>
        <end position="470"/>
    </location>
</feature>
<evidence type="ECO:0000313" key="4">
    <source>
        <dbReference type="EMBL" id="MBU9710600.1"/>
    </source>
</evidence>
<dbReference type="Pfam" id="PF04439">
    <property type="entry name" value="Adenyl_transf"/>
    <property type="match status" value="1"/>
</dbReference>
<accession>A0ABS6JDT1</accession>
<dbReference type="Proteomes" id="UP000784880">
    <property type="component" value="Unassembled WGS sequence"/>
</dbReference>
<protein>
    <submittedName>
        <fullName evidence="4">GNAT family N-acetyltransferase</fullName>
        <ecNumber evidence="4">2.3.1.-</ecNumber>
    </submittedName>
</protein>
<dbReference type="CDD" id="cd04301">
    <property type="entry name" value="NAT_SF"/>
    <property type="match status" value="1"/>
</dbReference>
<sequence length="470" mass="54664">MNKMRSEKEMFQLILGVAERDDRIRAVYMNGSRTNSTVSKDIFQDYDIVYVVTETASFIKDVDWISHFGELLMKQEPDKMDRSIGKDVDFDRNYGYLMLFKDGNRIDLHIQTKEFMIKTYLNDKLTVPLLDKDNCLPKIPPPTDSDYHVQKPSAEVYFACCNEFWWCLQNVTKGIWRDELPYAKRMYEDTTRVSLDKMVSWWIGMHHDFRLSTGKMGKYFKKYLPEHYWEMYKQTYSDGEYDNVWKSISVSCELFRTLGKQVANSLSYSYPAEDDCNMTNYIKRVQVLTHEKSPTLGVKKKDDNTEVMIHQITEISEHLGELADLLVTVVDDGASINFLPPMEHEEASSYWRNVLKPGVILLVANVNGQIAGTIQLHLEQKPNGIHRAEIAKLITHPKYRRKGIARSLLKKAVELAKQNDRSLLILDTREGDHSNRLYQSFGFIRAGRLPYYAKSADGELEATILYYKEL</sequence>
<reference evidence="4 5" key="1">
    <citation type="submission" date="2021-06" db="EMBL/GenBank/DDBJ databases">
        <title>Bacillus sp. RD4P76, an endophyte from a halophyte.</title>
        <authorList>
            <person name="Sun J.-Q."/>
        </authorList>
    </citation>
    <scope>NUCLEOTIDE SEQUENCE [LARGE SCALE GENOMIC DNA]</scope>
    <source>
        <strain evidence="4 5">CGMCC 1.15917</strain>
    </source>
</reference>
<keyword evidence="2 4" id="KW-0012">Acyltransferase</keyword>
<dbReference type="Pfam" id="PF00583">
    <property type="entry name" value="Acetyltransf_1"/>
    <property type="match status" value="1"/>
</dbReference>
<evidence type="ECO:0000256" key="1">
    <source>
        <dbReference type="ARBA" id="ARBA00022679"/>
    </source>
</evidence>